<keyword evidence="2" id="KW-1185">Reference proteome</keyword>
<comment type="caution">
    <text evidence="1">The sequence shown here is derived from an EMBL/GenBank/DDBJ whole genome shotgun (WGS) entry which is preliminary data.</text>
</comment>
<protein>
    <submittedName>
        <fullName evidence="1">Uncharacterized protein</fullName>
    </submittedName>
</protein>
<proteinExistence type="predicted"/>
<name>A0ACB1AN02_MELEN</name>
<dbReference type="Proteomes" id="UP001497535">
    <property type="component" value="Unassembled WGS sequence"/>
</dbReference>
<dbReference type="EMBL" id="CAVMJV010000095">
    <property type="protein sequence ID" value="CAK5093727.1"/>
    <property type="molecule type" value="Genomic_DNA"/>
</dbReference>
<accession>A0ACB1AN02</accession>
<reference evidence="1" key="1">
    <citation type="submission" date="2023-11" db="EMBL/GenBank/DDBJ databases">
        <authorList>
            <person name="Poullet M."/>
        </authorList>
    </citation>
    <scope>NUCLEOTIDE SEQUENCE</scope>
    <source>
        <strain evidence="1">E1834</strain>
    </source>
</reference>
<evidence type="ECO:0000313" key="2">
    <source>
        <dbReference type="Proteomes" id="UP001497535"/>
    </source>
</evidence>
<organism evidence="1 2">
    <name type="scientific">Meloidogyne enterolobii</name>
    <name type="common">Root-knot nematode worm</name>
    <name type="synonym">Meloidogyne mayaguensis</name>
    <dbReference type="NCBI Taxonomy" id="390850"/>
    <lineage>
        <taxon>Eukaryota</taxon>
        <taxon>Metazoa</taxon>
        <taxon>Ecdysozoa</taxon>
        <taxon>Nematoda</taxon>
        <taxon>Chromadorea</taxon>
        <taxon>Rhabditida</taxon>
        <taxon>Tylenchina</taxon>
        <taxon>Tylenchomorpha</taxon>
        <taxon>Tylenchoidea</taxon>
        <taxon>Meloidogynidae</taxon>
        <taxon>Meloidogyninae</taxon>
        <taxon>Meloidogyne</taxon>
    </lineage>
</organism>
<evidence type="ECO:0000313" key="1">
    <source>
        <dbReference type="EMBL" id="CAK5093727.1"/>
    </source>
</evidence>
<gene>
    <name evidence="1" type="ORF">MENTE1834_LOCUS40439</name>
</gene>
<sequence>MATSRDCSKMVAFICLQFVNSTNHQLSGRAEKVEIKQKNSTKYADYQIANIHNPEVRFFFCNREWNGISKFYIKIQRNNVCTDSLSYIVDSWPIS</sequence>